<keyword evidence="1" id="KW-0732">Signal</keyword>
<proteinExistence type="predicted"/>
<organism evidence="2 3">
    <name type="scientific">Nocardioides marmorisolisilvae</name>
    <dbReference type="NCBI Taxonomy" id="1542737"/>
    <lineage>
        <taxon>Bacteria</taxon>
        <taxon>Bacillati</taxon>
        <taxon>Actinomycetota</taxon>
        <taxon>Actinomycetes</taxon>
        <taxon>Propionibacteriales</taxon>
        <taxon>Nocardioidaceae</taxon>
        <taxon>Nocardioides</taxon>
    </lineage>
</organism>
<gene>
    <name evidence="2" type="ORF">EFL95_01580</name>
</gene>
<sequence length="126" mass="13174">MRRVLLVALALSATGLVGACGKSEPPAPLHVTWRESEGHPACVYDAQRRAVTAKLVITGDAGTRKRVAVTVTAYADENTSVPVGSTGGSVPVHGTMHLPVDFTIATTDPPHVDEDGVAACRLSVRY</sequence>
<dbReference type="OrthoDB" id="3789287at2"/>
<dbReference type="PROSITE" id="PS51257">
    <property type="entry name" value="PROKAR_LIPOPROTEIN"/>
    <property type="match status" value="1"/>
</dbReference>
<reference evidence="2 3" key="1">
    <citation type="submission" date="2018-11" db="EMBL/GenBank/DDBJ databases">
        <authorList>
            <person name="Li F."/>
        </authorList>
    </citation>
    <scope>NUCLEOTIDE SEQUENCE [LARGE SCALE GENOMIC DNA]</scope>
    <source>
        <strain evidence="2 3">KIS18-7</strain>
    </source>
</reference>
<dbReference type="EMBL" id="RJSG01000001">
    <property type="protein sequence ID" value="RNL81096.1"/>
    <property type="molecule type" value="Genomic_DNA"/>
</dbReference>
<evidence type="ECO:0000313" key="2">
    <source>
        <dbReference type="EMBL" id="RNL81096.1"/>
    </source>
</evidence>
<accession>A0A3N0E004</accession>
<evidence type="ECO:0000313" key="3">
    <source>
        <dbReference type="Proteomes" id="UP000277094"/>
    </source>
</evidence>
<keyword evidence="3" id="KW-1185">Reference proteome</keyword>
<protein>
    <recommendedName>
        <fullName evidence="4">Lipoprotein</fullName>
    </recommendedName>
</protein>
<name>A0A3N0E004_9ACTN</name>
<evidence type="ECO:0000256" key="1">
    <source>
        <dbReference type="SAM" id="SignalP"/>
    </source>
</evidence>
<dbReference type="RefSeq" id="WP_123232301.1">
    <property type="nucleotide sequence ID" value="NZ_RJSG01000001.1"/>
</dbReference>
<evidence type="ECO:0008006" key="4">
    <source>
        <dbReference type="Google" id="ProtNLM"/>
    </source>
</evidence>
<feature type="chain" id="PRO_5038990433" description="Lipoprotein" evidence="1">
    <location>
        <begin position="20"/>
        <end position="126"/>
    </location>
</feature>
<dbReference type="Proteomes" id="UP000277094">
    <property type="component" value="Unassembled WGS sequence"/>
</dbReference>
<feature type="signal peptide" evidence="1">
    <location>
        <begin position="1"/>
        <end position="19"/>
    </location>
</feature>
<dbReference type="AlphaFoldDB" id="A0A3N0E004"/>
<comment type="caution">
    <text evidence="2">The sequence shown here is derived from an EMBL/GenBank/DDBJ whole genome shotgun (WGS) entry which is preliminary data.</text>
</comment>